<dbReference type="STRING" id="113226.A0A139HVQ5"/>
<sequence>MRFASNVATSLAALAVNTFLDNSKLNDKNDSLANTFSSKAIHLDDPPSYPASTCDQICRSRIVFPVVYSSATIGISMAMAAQNSWDWCNKNSEICKSSITSTCNMISEKLVADSRLKLLDDSCDDICLLKELETASQQAAYWAMDWAIGGINGTMSEENERDLLDIKGYLENLKRDSKMAEIVTGKDLLWFSWPRTVEEKLPIGRGENWNGVTGDAIMLMAKFFGPDTGSLDDMVLLPGKWLKTDSSGFAKMWERLATSRAADVRNSWLGKMARAVYQVVQSGHVKSREQYPSIYDEGNTGFPTWTGPSDISSQDFAFAVGHLSSEKVPDFDATFSRSDNDLAKRGGNPAGDEIFMVERYDVHSNTHYSRYCMDAAAPGEVRGDYRRWVEVDGQGIPTTQPPTHFWLHKNQLKKVARDDFKDMDVSKDVDAGEGPSTHRIDALNQPAVAVEDKLASTYELVSDQAVDKLRVAIVSLGAAKGKKPAKFDLPELLISRPIFRGRDKIAYNIIKVLKGKEKTLYGDLHGVVQSDVRDPIQQTKLITAEEHLRDQSPEQLEKESMRDVIKRGEEQAEDEAKKQREREKEELRGVERELNRLRDQHQQPEDPEPNQPDSPHSDPTHPDPPKPEPPGPPPLPLPPAPHISPPSLPDPPNRPDPPPQPHPQPQPHPHPNPPCDPPTNCHLPPVQPPSPPQPPTIPDPPAIPDPPSPPKPAFPKIPPIIPPILPIPGHGSDDSTSTSSTRSSTSYAAPSPTSASSHASSSLSTTSMLPTGFGFPLVPMTTSYAAAMSGSATAIIAPYGMNTTISKPTLRGPTTLVTASREPWFAEV</sequence>
<gene>
    <name evidence="3" type="ORF">AC579_6725</name>
</gene>
<proteinExistence type="predicted"/>
<accession>A0A139HVQ5</accession>
<feature type="compositionally biased region" description="Pro residues" evidence="2">
    <location>
        <begin position="685"/>
        <end position="726"/>
    </location>
</feature>
<reference evidence="3 4" key="1">
    <citation type="submission" date="2015-07" db="EMBL/GenBank/DDBJ databases">
        <title>Comparative genomics of the Sigatoka disease complex on banana suggests a link between parallel evolutionary changes in Pseudocercospora fijiensis and Pseudocercospora eumusae and increased virulence on the banana host.</title>
        <authorList>
            <person name="Chang T.-C."/>
            <person name="Salvucci A."/>
            <person name="Crous P.W."/>
            <person name="Stergiopoulos I."/>
        </authorList>
    </citation>
    <scope>NUCLEOTIDE SEQUENCE [LARGE SCALE GENOMIC DNA]</scope>
    <source>
        <strain evidence="3 4">CBS 116634</strain>
    </source>
</reference>
<dbReference type="PANTHER" id="PTHR13037:SF24">
    <property type="entry name" value="POLYCOMB PROTEIN PCL-RELATED"/>
    <property type="match status" value="1"/>
</dbReference>
<protein>
    <submittedName>
        <fullName evidence="3">Uncharacterized protein</fullName>
    </submittedName>
</protein>
<organism evidence="3 4">
    <name type="scientific">Pseudocercospora musae</name>
    <dbReference type="NCBI Taxonomy" id="113226"/>
    <lineage>
        <taxon>Eukaryota</taxon>
        <taxon>Fungi</taxon>
        <taxon>Dikarya</taxon>
        <taxon>Ascomycota</taxon>
        <taxon>Pezizomycotina</taxon>
        <taxon>Dothideomycetes</taxon>
        <taxon>Dothideomycetidae</taxon>
        <taxon>Mycosphaerellales</taxon>
        <taxon>Mycosphaerellaceae</taxon>
        <taxon>Pseudocercospora</taxon>
    </lineage>
</organism>
<dbReference type="OrthoDB" id="3649064at2759"/>
<dbReference type="Proteomes" id="UP000073492">
    <property type="component" value="Unassembled WGS sequence"/>
</dbReference>
<evidence type="ECO:0000256" key="2">
    <source>
        <dbReference type="SAM" id="MobiDB-lite"/>
    </source>
</evidence>
<evidence type="ECO:0000313" key="3">
    <source>
        <dbReference type="EMBL" id="KXT06561.1"/>
    </source>
</evidence>
<dbReference type="PRINTS" id="PR01217">
    <property type="entry name" value="PRICHEXTENSN"/>
</dbReference>
<name>A0A139HVQ5_9PEZI</name>
<evidence type="ECO:0000256" key="1">
    <source>
        <dbReference type="ARBA" id="ARBA00022581"/>
    </source>
</evidence>
<dbReference type="AlphaFoldDB" id="A0A139HVQ5"/>
<feature type="compositionally biased region" description="Basic and acidic residues" evidence="2">
    <location>
        <begin position="544"/>
        <end position="604"/>
    </location>
</feature>
<comment type="caution">
    <text evidence="3">The sequence shown here is derived from an EMBL/GenBank/DDBJ whole genome shotgun (WGS) entry which is preliminary data.</text>
</comment>
<feature type="compositionally biased region" description="Basic and acidic residues" evidence="2">
    <location>
        <begin position="615"/>
        <end position="626"/>
    </location>
</feature>
<keyword evidence="1" id="KW-0945">Host-virus interaction</keyword>
<dbReference type="PANTHER" id="PTHR13037">
    <property type="entry name" value="FORMIN"/>
    <property type="match status" value="1"/>
</dbReference>
<evidence type="ECO:0000313" key="4">
    <source>
        <dbReference type="Proteomes" id="UP000073492"/>
    </source>
</evidence>
<feature type="compositionally biased region" description="Low complexity" evidence="2">
    <location>
        <begin position="734"/>
        <end position="766"/>
    </location>
</feature>
<keyword evidence="4" id="KW-1185">Reference proteome</keyword>
<feature type="region of interest" description="Disordered" evidence="2">
    <location>
        <begin position="544"/>
        <end position="766"/>
    </location>
</feature>
<feature type="compositionally biased region" description="Pro residues" evidence="2">
    <location>
        <begin position="627"/>
        <end position="677"/>
    </location>
</feature>
<dbReference type="EMBL" id="LFZO01000551">
    <property type="protein sequence ID" value="KXT06561.1"/>
    <property type="molecule type" value="Genomic_DNA"/>
</dbReference>